<dbReference type="RefSeq" id="WP_091543423.1">
    <property type="nucleotide sequence ID" value="NZ_FMUS01000014.1"/>
</dbReference>
<name>A0A1G5IAQ6_9FIRM</name>
<feature type="domain" description="Carrier" evidence="1">
    <location>
        <begin position="1"/>
        <end position="75"/>
    </location>
</feature>
<dbReference type="STRING" id="1120976.SAMN03080606_02293"/>
<accession>A0A1G5IAQ6</accession>
<keyword evidence="3" id="KW-1185">Reference proteome</keyword>
<dbReference type="PROSITE" id="PS50075">
    <property type="entry name" value="CARRIER"/>
    <property type="match status" value="1"/>
</dbReference>
<evidence type="ECO:0000313" key="2">
    <source>
        <dbReference type="EMBL" id="SCY72740.1"/>
    </source>
</evidence>
<dbReference type="InterPro" id="IPR009081">
    <property type="entry name" value="PP-bd_ACP"/>
</dbReference>
<dbReference type="SUPFAM" id="SSF47336">
    <property type="entry name" value="ACP-like"/>
    <property type="match status" value="1"/>
</dbReference>
<reference evidence="2 3" key="1">
    <citation type="submission" date="2016-10" db="EMBL/GenBank/DDBJ databases">
        <authorList>
            <person name="de Groot N.N."/>
        </authorList>
    </citation>
    <scope>NUCLEOTIDE SEQUENCE [LARGE SCALE GENOMIC DNA]</scope>
    <source>
        <strain evidence="2 3">DSM 18978</strain>
    </source>
</reference>
<gene>
    <name evidence="2" type="ORF">SAMN03080606_02293</name>
</gene>
<dbReference type="AlphaFoldDB" id="A0A1G5IAQ6"/>
<evidence type="ECO:0000259" key="1">
    <source>
        <dbReference type="PROSITE" id="PS50075"/>
    </source>
</evidence>
<dbReference type="EMBL" id="FMUS01000014">
    <property type="protein sequence ID" value="SCY72740.1"/>
    <property type="molecule type" value="Genomic_DNA"/>
</dbReference>
<dbReference type="Gene3D" id="1.10.1200.10">
    <property type="entry name" value="ACP-like"/>
    <property type="match status" value="1"/>
</dbReference>
<proteinExistence type="predicted"/>
<evidence type="ECO:0000313" key="3">
    <source>
        <dbReference type="Proteomes" id="UP000198636"/>
    </source>
</evidence>
<sequence>MELEKKIIRIIEENIESDTEVNLDSKLFDDLEVDSLGVTILLNAFEDEMDLEINDKDFRDIVTVRDIIEKISDIRKGS</sequence>
<protein>
    <submittedName>
        <fullName evidence="2">Phosphopantetheine attachment site</fullName>
    </submittedName>
</protein>
<dbReference type="OrthoDB" id="9804551at2"/>
<organism evidence="2 3">
    <name type="scientific">Alkaliphilus peptidifermentans DSM 18978</name>
    <dbReference type="NCBI Taxonomy" id="1120976"/>
    <lineage>
        <taxon>Bacteria</taxon>
        <taxon>Bacillati</taxon>
        <taxon>Bacillota</taxon>
        <taxon>Clostridia</taxon>
        <taxon>Peptostreptococcales</taxon>
        <taxon>Natronincolaceae</taxon>
        <taxon>Alkaliphilus</taxon>
    </lineage>
</organism>
<dbReference type="Pfam" id="PF00550">
    <property type="entry name" value="PP-binding"/>
    <property type="match status" value="1"/>
</dbReference>
<dbReference type="Proteomes" id="UP000198636">
    <property type="component" value="Unassembled WGS sequence"/>
</dbReference>
<dbReference type="InterPro" id="IPR036736">
    <property type="entry name" value="ACP-like_sf"/>
</dbReference>